<reference evidence="2" key="1">
    <citation type="submission" date="2023-10" db="EMBL/GenBank/DDBJ databases">
        <authorList>
            <person name="Noh H."/>
        </authorList>
    </citation>
    <scope>NUCLEOTIDE SEQUENCE</scope>
    <source>
        <strain evidence="2">DUCC4014</strain>
    </source>
</reference>
<proteinExistence type="predicted"/>
<sequence length="122" mass="13628">MPAGRASASARGRRDPRGGATYRIDWGVSDERSEPTAYSLWYTFASFHHLRCCGATVMMPVLYVSSKAAPSTSPSTRKRSTVLRAGLPSELLEECYALAVGREQQDRSRAEVEYERRRRGRG</sequence>
<evidence type="ECO:0000313" key="3">
    <source>
        <dbReference type="Proteomes" id="UP000827549"/>
    </source>
</evidence>
<feature type="compositionally biased region" description="Basic and acidic residues" evidence="1">
    <location>
        <begin position="103"/>
        <end position="116"/>
    </location>
</feature>
<accession>A0AAF1BK79</accession>
<feature type="region of interest" description="Disordered" evidence="1">
    <location>
        <begin position="102"/>
        <end position="122"/>
    </location>
</feature>
<feature type="region of interest" description="Disordered" evidence="1">
    <location>
        <begin position="1"/>
        <end position="21"/>
    </location>
</feature>
<dbReference type="EMBL" id="CP086718">
    <property type="protein sequence ID" value="WOO83667.1"/>
    <property type="molecule type" value="Genomic_DNA"/>
</dbReference>
<name>A0AAF1BK79_9TREE</name>
<dbReference type="Proteomes" id="UP000827549">
    <property type="component" value="Chromosome 5"/>
</dbReference>
<dbReference type="GeneID" id="87810362"/>
<keyword evidence="3" id="KW-1185">Reference proteome</keyword>
<dbReference type="RefSeq" id="XP_062629694.1">
    <property type="nucleotide sequence ID" value="XM_062773711.1"/>
</dbReference>
<evidence type="ECO:0000313" key="2">
    <source>
        <dbReference type="EMBL" id="WOO83667.1"/>
    </source>
</evidence>
<gene>
    <name evidence="2" type="ORF">LOC62_05G007188</name>
</gene>
<organism evidence="2 3">
    <name type="scientific">Vanrija pseudolonga</name>
    <dbReference type="NCBI Taxonomy" id="143232"/>
    <lineage>
        <taxon>Eukaryota</taxon>
        <taxon>Fungi</taxon>
        <taxon>Dikarya</taxon>
        <taxon>Basidiomycota</taxon>
        <taxon>Agaricomycotina</taxon>
        <taxon>Tremellomycetes</taxon>
        <taxon>Trichosporonales</taxon>
        <taxon>Trichosporonaceae</taxon>
        <taxon>Vanrija</taxon>
    </lineage>
</organism>
<dbReference type="AlphaFoldDB" id="A0AAF1BK79"/>
<dbReference type="EMBL" id="CP086718">
    <property type="protein sequence ID" value="WOO83668.1"/>
    <property type="molecule type" value="Genomic_DNA"/>
</dbReference>
<protein>
    <submittedName>
        <fullName evidence="2">Uncharacterized protein</fullName>
    </submittedName>
</protein>
<feature type="compositionally biased region" description="Low complexity" evidence="1">
    <location>
        <begin position="1"/>
        <end position="10"/>
    </location>
</feature>
<evidence type="ECO:0000256" key="1">
    <source>
        <dbReference type="SAM" id="MobiDB-lite"/>
    </source>
</evidence>
<dbReference type="RefSeq" id="XP_062629693.1">
    <property type="nucleotide sequence ID" value="XM_062773710.1"/>
</dbReference>